<reference evidence="2" key="1">
    <citation type="submission" date="2018-11" db="EMBL/GenBank/DDBJ databases">
        <authorList>
            <consortium name="Genoscope - CEA"/>
            <person name="William W."/>
        </authorList>
    </citation>
    <scope>NUCLEOTIDE SEQUENCE</scope>
</reference>
<organism evidence="2">
    <name type="scientific">Brassica oleracea</name>
    <name type="common">Wild cabbage</name>
    <dbReference type="NCBI Taxonomy" id="3712"/>
    <lineage>
        <taxon>Eukaryota</taxon>
        <taxon>Viridiplantae</taxon>
        <taxon>Streptophyta</taxon>
        <taxon>Embryophyta</taxon>
        <taxon>Tracheophyta</taxon>
        <taxon>Spermatophyta</taxon>
        <taxon>Magnoliopsida</taxon>
        <taxon>eudicotyledons</taxon>
        <taxon>Gunneridae</taxon>
        <taxon>Pentapetalae</taxon>
        <taxon>rosids</taxon>
        <taxon>malvids</taxon>
        <taxon>Brassicales</taxon>
        <taxon>Brassicaceae</taxon>
        <taxon>Brassiceae</taxon>
        <taxon>Brassica</taxon>
    </lineage>
</organism>
<protein>
    <submittedName>
        <fullName evidence="2">Uncharacterized protein</fullName>
    </submittedName>
</protein>
<name>A0A3P6H105_BRAOL</name>
<dbReference type="AlphaFoldDB" id="A0A3P6H105"/>
<feature type="compositionally biased region" description="Basic and acidic residues" evidence="1">
    <location>
        <begin position="33"/>
        <end position="47"/>
    </location>
</feature>
<dbReference type="EMBL" id="LR031880">
    <property type="protein sequence ID" value="VDD61792.1"/>
    <property type="molecule type" value="Genomic_DNA"/>
</dbReference>
<feature type="region of interest" description="Disordered" evidence="1">
    <location>
        <begin position="75"/>
        <end position="98"/>
    </location>
</feature>
<gene>
    <name evidence="2" type="ORF">BOLC6T37245H</name>
</gene>
<feature type="region of interest" description="Disordered" evidence="1">
    <location>
        <begin position="1"/>
        <end position="48"/>
    </location>
</feature>
<evidence type="ECO:0000313" key="2">
    <source>
        <dbReference type="EMBL" id="VDD61792.1"/>
    </source>
</evidence>
<feature type="compositionally biased region" description="Gly residues" evidence="1">
    <location>
        <begin position="16"/>
        <end position="32"/>
    </location>
</feature>
<proteinExistence type="predicted"/>
<sequence length="98" mass="10577">MREGSQACHLQVERSGLGGGEPGVGESDGGWVRGEEEGAEGGEKSREASGVLALPGHASLLHFLGPLLQRHNPRIQGKLQLLPPRLQPQRPSWSYPRH</sequence>
<evidence type="ECO:0000256" key="1">
    <source>
        <dbReference type="SAM" id="MobiDB-lite"/>
    </source>
</evidence>
<feature type="compositionally biased region" description="Low complexity" evidence="1">
    <location>
        <begin position="79"/>
        <end position="91"/>
    </location>
</feature>
<accession>A0A3P6H105</accession>